<dbReference type="PANTHER" id="PTHR38110:SF1">
    <property type="entry name" value="THIOESTERASE DOMAIN-CONTAINING PROTEIN"/>
    <property type="match status" value="1"/>
</dbReference>
<proteinExistence type="predicted"/>
<dbReference type="InterPro" id="IPR042171">
    <property type="entry name" value="Acyl-CoA_hotdog"/>
</dbReference>
<name>A0A6J5ZVL9_9ZZZZ</name>
<dbReference type="Pfam" id="PF20789">
    <property type="entry name" value="4HBT_3C"/>
    <property type="match status" value="1"/>
</dbReference>
<dbReference type="EMBL" id="CAESAO010000145">
    <property type="protein sequence ID" value="CAB4346441.1"/>
    <property type="molecule type" value="Genomic_DNA"/>
</dbReference>
<dbReference type="InterPro" id="IPR029069">
    <property type="entry name" value="HotDog_dom_sf"/>
</dbReference>
<dbReference type="AlphaFoldDB" id="A0A6J5ZVL9"/>
<dbReference type="PANTHER" id="PTHR38110">
    <property type="entry name" value="CHROMOSOME 23, WHOLE GENOME SHOTGUN SEQUENCE"/>
    <property type="match status" value="1"/>
</dbReference>
<sequence length="268" mass="28718">MSTPFELATAVEPLGEGRFSALCDVDWSAPRGPNGGYLAAIMVRAMAAELGDAEREARSITLHYLSPPVAGPMQIAVKVERSGRTLTTLSARLEQDGKCCLLALGAFAGQFSDKRPFVASMPKARAAGQIEPIPVVEQMPPIAHQVQMRPALGALPFSGSDEAISGGWMRLNEPQRLDSAALALYCDAWLPAVFTRLTEPVGAPTVDLTIHFRDPHAALEIDPAESVLGVFRCSTAIEGFVEEDGEIWSADGRLLAQSRQLALLVEPK</sequence>
<dbReference type="InterPro" id="IPR049450">
    <property type="entry name" value="ACOT8-like_C"/>
</dbReference>
<gene>
    <name evidence="3" type="ORF">UFOPK3522_01367</name>
</gene>
<dbReference type="Pfam" id="PF13622">
    <property type="entry name" value="4HBT_3"/>
    <property type="match status" value="1"/>
</dbReference>
<dbReference type="Gene3D" id="2.40.160.210">
    <property type="entry name" value="Acyl-CoA thioesterase, double hotdog domain"/>
    <property type="match status" value="1"/>
</dbReference>
<organism evidence="3">
    <name type="scientific">freshwater metagenome</name>
    <dbReference type="NCBI Taxonomy" id="449393"/>
    <lineage>
        <taxon>unclassified sequences</taxon>
        <taxon>metagenomes</taxon>
        <taxon>ecological metagenomes</taxon>
    </lineage>
</organism>
<dbReference type="InterPro" id="IPR049449">
    <property type="entry name" value="TesB_ACOT8-like_N"/>
</dbReference>
<protein>
    <submittedName>
        <fullName evidence="3">Unannotated protein</fullName>
    </submittedName>
</protein>
<feature type="domain" description="Acyl-CoA thioesterase-like N-terminal HotDog" evidence="1">
    <location>
        <begin position="26"/>
        <end position="107"/>
    </location>
</feature>
<reference evidence="3" key="1">
    <citation type="submission" date="2020-05" db="EMBL/GenBank/DDBJ databases">
        <authorList>
            <person name="Chiriac C."/>
            <person name="Salcher M."/>
            <person name="Ghai R."/>
            <person name="Kavagutti S V."/>
        </authorList>
    </citation>
    <scope>NUCLEOTIDE SEQUENCE</scope>
</reference>
<dbReference type="InterPro" id="IPR052389">
    <property type="entry name" value="Sec_Metab_Biosynth-Assoc"/>
</dbReference>
<feature type="domain" description="Acyl-CoA thioesterase-like C-terminal" evidence="2">
    <location>
        <begin position="135"/>
        <end position="263"/>
    </location>
</feature>
<evidence type="ECO:0000259" key="2">
    <source>
        <dbReference type="Pfam" id="PF20789"/>
    </source>
</evidence>
<accession>A0A6J5ZVL9</accession>
<dbReference type="SUPFAM" id="SSF54637">
    <property type="entry name" value="Thioesterase/thiol ester dehydrase-isomerase"/>
    <property type="match status" value="2"/>
</dbReference>
<evidence type="ECO:0000313" key="3">
    <source>
        <dbReference type="EMBL" id="CAB4346441.1"/>
    </source>
</evidence>
<evidence type="ECO:0000259" key="1">
    <source>
        <dbReference type="Pfam" id="PF13622"/>
    </source>
</evidence>